<keyword evidence="8" id="KW-1185">Reference proteome</keyword>
<feature type="transmembrane region" description="Helical" evidence="6">
    <location>
        <begin position="435"/>
        <end position="457"/>
    </location>
</feature>
<dbReference type="InterPro" id="IPR036259">
    <property type="entry name" value="MFS_trans_sf"/>
</dbReference>
<keyword evidence="5 6" id="KW-0472">Membrane</keyword>
<organism evidence="7 8">
    <name type="scientific">Hyaloscypha bicolor E</name>
    <dbReference type="NCBI Taxonomy" id="1095630"/>
    <lineage>
        <taxon>Eukaryota</taxon>
        <taxon>Fungi</taxon>
        <taxon>Dikarya</taxon>
        <taxon>Ascomycota</taxon>
        <taxon>Pezizomycotina</taxon>
        <taxon>Leotiomycetes</taxon>
        <taxon>Helotiales</taxon>
        <taxon>Hyaloscyphaceae</taxon>
        <taxon>Hyaloscypha</taxon>
        <taxon>Hyaloscypha bicolor</taxon>
    </lineage>
</organism>
<evidence type="ECO:0000313" key="7">
    <source>
        <dbReference type="EMBL" id="PMD61791.1"/>
    </source>
</evidence>
<feature type="transmembrane region" description="Helical" evidence="6">
    <location>
        <begin position="404"/>
        <end position="428"/>
    </location>
</feature>
<dbReference type="OrthoDB" id="3561359at2759"/>
<dbReference type="Proteomes" id="UP000235371">
    <property type="component" value="Unassembled WGS sequence"/>
</dbReference>
<dbReference type="FunFam" id="1.20.1250.20:FF:000082">
    <property type="entry name" value="MFS multidrug transporter, putative"/>
    <property type="match status" value="1"/>
</dbReference>
<feature type="transmembrane region" description="Helical" evidence="6">
    <location>
        <begin position="325"/>
        <end position="349"/>
    </location>
</feature>
<dbReference type="FunCoup" id="A0A2J6TFI7">
    <property type="interactions" value="20"/>
</dbReference>
<feature type="transmembrane region" description="Helical" evidence="6">
    <location>
        <begin position="215"/>
        <end position="235"/>
    </location>
</feature>
<feature type="transmembrane region" description="Helical" evidence="6">
    <location>
        <begin position="104"/>
        <end position="124"/>
    </location>
</feature>
<proteinExistence type="inferred from homology"/>
<dbReference type="SUPFAM" id="SSF103473">
    <property type="entry name" value="MFS general substrate transporter"/>
    <property type="match status" value="1"/>
</dbReference>
<dbReference type="InParanoid" id="A0A2J6TFI7"/>
<evidence type="ECO:0000256" key="6">
    <source>
        <dbReference type="SAM" id="Phobius"/>
    </source>
</evidence>
<evidence type="ECO:0000256" key="3">
    <source>
        <dbReference type="ARBA" id="ARBA00022692"/>
    </source>
</evidence>
<dbReference type="STRING" id="1095630.A0A2J6TFI7"/>
<dbReference type="GO" id="GO:0022857">
    <property type="term" value="F:transmembrane transporter activity"/>
    <property type="evidence" value="ECO:0007669"/>
    <property type="project" value="InterPro"/>
</dbReference>
<evidence type="ECO:0000256" key="1">
    <source>
        <dbReference type="ARBA" id="ARBA00004141"/>
    </source>
</evidence>
<dbReference type="PANTHER" id="PTHR23502:SF7">
    <property type="entry name" value="DRUG_PROTON ANTIPORTER YHK8-RELATED"/>
    <property type="match status" value="1"/>
</dbReference>
<reference evidence="7 8" key="1">
    <citation type="submission" date="2016-04" db="EMBL/GenBank/DDBJ databases">
        <title>A degradative enzymes factory behind the ericoid mycorrhizal symbiosis.</title>
        <authorList>
            <consortium name="DOE Joint Genome Institute"/>
            <person name="Martino E."/>
            <person name="Morin E."/>
            <person name="Grelet G."/>
            <person name="Kuo A."/>
            <person name="Kohler A."/>
            <person name="Daghino S."/>
            <person name="Barry K."/>
            <person name="Choi C."/>
            <person name="Cichocki N."/>
            <person name="Clum A."/>
            <person name="Copeland A."/>
            <person name="Hainaut M."/>
            <person name="Haridas S."/>
            <person name="Labutti K."/>
            <person name="Lindquist E."/>
            <person name="Lipzen A."/>
            <person name="Khouja H.-R."/>
            <person name="Murat C."/>
            <person name="Ohm R."/>
            <person name="Olson A."/>
            <person name="Spatafora J."/>
            <person name="Veneault-Fourrey C."/>
            <person name="Henrissat B."/>
            <person name="Grigoriev I."/>
            <person name="Martin F."/>
            <person name="Perotto S."/>
        </authorList>
    </citation>
    <scope>NUCLEOTIDE SEQUENCE [LARGE SCALE GENOMIC DNA]</scope>
    <source>
        <strain evidence="7 8">E</strain>
    </source>
</reference>
<feature type="transmembrane region" description="Helical" evidence="6">
    <location>
        <begin position="469"/>
        <end position="489"/>
    </location>
</feature>
<evidence type="ECO:0000313" key="8">
    <source>
        <dbReference type="Proteomes" id="UP000235371"/>
    </source>
</evidence>
<dbReference type="GeneID" id="36582658"/>
<sequence length="505" mass="56152">MSSEIGAYLFRRFDSASLQEISNITESQGTSTLDQKVELPRAASENDEFEVRFGGKEDRENPRNFPTTKKWIIMVIISFKSACDSAIYTATYQQITNELYCSELMATVGLSTFILDMGIAPLSLSPLSEFYGRRPIYLLSLSLGLLWLLTCALASNIQILIIARFLSVAGANAGDLFSPSQLQLPMTIYSGIQFMGPEMGPIAGGFINYYASWKWTFYFMMIWTGTGLVATMFFVPETYRPVILRHRAERLKKEMGDERYLGADLAPTDPVLKTVLWSFFRPLQMLVLEPMCLNLCLHSAVLLGILYLFFGAFPLVFTTNHGFNLWQVGLTFLGVAIGILGGVATTPHWQRHYLLSMKKGQRTGSVDGEVEPECRLPQVMAGAVLVPVGLFFFGFMTFSSVHGIAPIIASGVFGMGVFLSFSGTWMFLVDAYPLYAASALAANSFARSAFGAAFPLFGIQMYEKLGYDWATALLAFITLAMAPFPYIFFEYGKRLRGRSRFAQAN</sequence>
<keyword evidence="3 6" id="KW-0812">Transmembrane</keyword>
<dbReference type="Gene3D" id="1.20.1250.20">
    <property type="entry name" value="MFS general substrate transporter like domains"/>
    <property type="match status" value="1"/>
</dbReference>
<evidence type="ECO:0000256" key="5">
    <source>
        <dbReference type="ARBA" id="ARBA00023136"/>
    </source>
</evidence>
<feature type="transmembrane region" description="Helical" evidence="6">
    <location>
        <begin position="379"/>
        <end position="398"/>
    </location>
</feature>
<comment type="similarity">
    <text evidence="2">Belongs to the major facilitator superfamily.</text>
</comment>
<dbReference type="AlphaFoldDB" id="A0A2J6TFI7"/>
<dbReference type="CDD" id="cd17323">
    <property type="entry name" value="MFS_Tpo1_MDR_like"/>
    <property type="match status" value="1"/>
</dbReference>
<gene>
    <name evidence="7" type="ORF">K444DRAFT_526810</name>
</gene>
<dbReference type="RefSeq" id="XP_024738695.1">
    <property type="nucleotide sequence ID" value="XM_024874578.1"/>
</dbReference>
<comment type="subcellular location">
    <subcellularLocation>
        <location evidence="1">Membrane</location>
        <topology evidence="1">Multi-pass membrane protein</topology>
    </subcellularLocation>
</comment>
<protein>
    <submittedName>
        <fullName evidence="7">MFS general substrate transporter</fullName>
    </submittedName>
</protein>
<dbReference type="GO" id="GO:0005886">
    <property type="term" value="C:plasma membrane"/>
    <property type="evidence" value="ECO:0007669"/>
    <property type="project" value="TreeGrafter"/>
</dbReference>
<name>A0A2J6TFI7_9HELO</name>
<dbReference type="EMBL" id="KZ613786">
    <property type="protein sequence ID" value="PMD61791.1"/>
    <property type="molecule type" value="Genomic_DNA"/>
</dbReference>
<dbReference type="Pfam" id="PF07690">
    <property type="entry name" value="MFS_1"/>
    <property type="match status" value="1"/>
</dbReference>
<dbReference type="InterPro" id="IPR011701">
    <property type="entry name" value="MFS"/>
</dbReference>
<evidence type="ECO:0000256" key="2">
    <source>
        <dbReference type="ARBA" id="ARBA00008335"/>
    </source>
</evidence>
<evidence type="ECO:0000256" key="4">
    <source>
        <dbReference type="ARBA" id="ARBA00022989"/>
    </source>
</evidence>
<keyword evidence="4 6" id="KW-1133">Transmembrane helix</keyword>
<feature type="transmembrane region" description="Helical" evidence="6">
    <location>
        <begin position="136"/>
        <end position="163"/>
    </location>
</feature>
<feature type="transmembrane region" description="Helical" evidence="6">
    <location>
        <begin position="291"/>
        <end position="313"/>
    </location>
</feature>
<feature type="transmembrane region" description="Helical" evidence="6">
    <location>
        <begin position="71"/>
        <end position="92"/>
    </location>
</feature>
<dbReference type="PANTHER" id="PTHR23502">
    <property type="entry name" value="MAJOR FACILITATOR SUPERFAMILY"/>
    <property type="match status" value="1"/>
</dbReference>
<accession>A0A2J6TFI7</accession>